<evidence type="ECO:0000313" key="5">
    <source>
        <dbReference type="EMBL" id="RDX80067.1"/>
    </source>
</evidence>
<dbReference type="SUPFAM" id="SSF54928">
    <property type="entry name" value="RNA-binding domain, RBD"/>
    <property type="match status" value="1"/>
</dbReference>
<dbReference type="GO" id="GO:0003729">
    <property type="term" value="F:mRNA binding"/>
    <property type="evidence" value="ECO:0007669"/>
    <property type="project" value="TreeGrafter"/>
</dbReference>
<gene>
    <name evidence="5" type="primary">ALY1</name>
    <name evidence="5" type="ORF">CR513_39424</name>
</gene>
<feature type="chain" id="PRO_5016563328" evidence="3">
    <location>
        <begin position="20"/>
        <end position="293"/>
    </location>
</feature>
<dbReference type="EMBL" id="QJKJ01008335">
    <property type="protein sequence ID" value="RDX80067.1"/>
    <property type="molecule type" value="Genomic_DNA"/>
</dbReference>
<feature type="signal peptide" evidence="3">
    <location>
        <begin position="1"/>
        <end position="19"/>
    </location>
</feature>
<evidence type="ECO:0000256" key="2">
    <source>
        <dbReference type="PROSITE-ProRule" id="PRU00176"/>
    </source>
</evidence>
<reference evidence="5" key="1">
    <citation type="submission" date="2018-05" db="EMBL/GenBank/DDBJ databases">
        <title>Draft genome of Mucuna pruriens seed.</title>
        <authorList>
            <person name="Nnadi N.E."/>
            <person name="Vos R."/>
            <person name="Hasami M.H."/>
            <person name="Devisetty U.K."/>
            <person name="Aguiy J.C."/>
        </authorList>
    </citation>
    <scope>NUCLEOTIDE SEQUENCE [LARGE SCALE GENOMIC DNA]</scope>
    <source>
        <strain evidence="5">JCA_2017</strain>
    </source>
</reference>
<evidence type="ECO:0000256" key="1">
    <source>
        <dbReference type="ARBA" id="ARBA00022884"/>
    </source>
</evidence>
<dbReference type="GO" id="GO:0005634">
    <property type="term" value="C:nucleus"/>
    <property type="evidence" value="ECO:0007669"/>
    <property type="project" value="TreeGrafter"/>
</dbReference>
<dbReference type="InterPro" id="IPR035979">
    <property type="entry name" value="RBD_domain_sf"/>
</dbReference>
<dbReference type="Proteomes" id="UP000257109">
    <property type="component" value="Unassembled WGS sequence"/>
</dbReference>
<protein>
    <submittedName>
        <fullName evidence="5">THO complex subunit 4A</fullName>
    </submittedName>
</protein>
<dbReference type="Gene3D" id="3.30.70.330">
    <property type="match status" value="1"/>
</dbReference>
<proteinExistence type="predicted"/>
<dbReference type="GO" id="GO:0006406">
    <property type="term" value="P:mRNA export from nucleus"/>
    <property type="evidence" value="ECO:0007669"/>
    <property type="project" value="TreeGrafter"/>
</dbReference>
<keyword evidence="6" id="KW-1185">Reference proteome</keyword>
<dbReference type="PANTHER" id="PTHR19965">
    <property type="entry name" value="RNA AND EXPORT FACTOR BINDING PROTEIN"/>
    <property type="match status" value="1"/>
</dbReference>
<dbReference type="PROSITE" id="PS50102">
    <property type="entry name" value="RRM"/>
    <property type="match status" value="1"/>
</dbReference>
<evidence type="ECO:0000259" key="4">
    <source>
        <dbReference type="PROSITE" id="PS50102"/>
    </source>
</evidence>
<dbReference type="InterPro" id="IPR000504">
    <property type="entry name" value="RRM_dom"/>
</dbReference>
<feature type="domain" description="RRM" evidence="4">
    <location>
        <begin position="105"/>
        <end position="182"/>
    </location>
</feature>
<dbReference type="InterPro" id="IPR051229">
    <property type="entry name" value="ALYREF_mRNA_export"/>
</dbReference>
<dbReference type="PANTHER" id="PTHR19965:SF93">
    <property type="entry name" value="RNA RECOGNITION MOTIF"/>
    <property type="match status" value="1"/>
</dbReference>
<dbReference type="Pfam" id="PF00076">
    <property type="entry name" value="RRM_1"/>
    <property type="match status" value="1"/>
</dbReference>
<dbReference type="STRING" id="157652.A0A371FP13"/>
<accession>A0A371FP13</accession>
<evidence type="ECO:0000256" key="3">
    <source>
        <dbReference type="SAM" id="SignalP"/>
    </source>
</evidence>
<keyword evidence="3" id="KW-0732">Signal</keyword>
<evidence type="ECO:0000313" key="6">
    <source>
        <dbReference type="Proteomes" id="UP000257109"/>
    </source>
</evidence>
<dbReference type="InterPro" id="IPR012677">
    <property type="entry name" value="Nucleotide-bd_a/b_plait_sf"/>
</dbReference>
<sequence length="293" mass="32662">MLFLLPLALRHIQILSVSSTQTQIFVLPQTLPTFTLFPTIMAAGIDMSLDDIIRRSAAAASRRRFTVVHNPARTTPYPIPQARQHSMIREMVLDDDAAAMTESGTKLYISNLDYGVSNDDIKLLFSEEGELKRYTIHYDRCGRSKGTAEVVFVRHTDALAAIKKYNNMRLDGKPLQIELVGTSSVAPAVTPLCQNSFLGRPNDVLISKRGRVGGSGFHNDFAQDHFPRGPGEEKDHIRKVSFGDLDHALGRSLRLPRGHAKVKGNFGKVTVKELDDDLEKYHLEAKQIKENGK</sequence>
<dbReference type="SMART" id="SM00360">
    <property type="entry name" value="RRM"/>
    <property type="match status" value="1"/>
</dbReference>
<dbReference type="OrthoDB" id="1049195at2759"/>
<comment type="caution">
    <text evidence="5">The sequence shown here is derived from an EMBL/GenBank/DDBJ whole genome shotgun (WGS) entry which is preliminary data.</text>
</comment>
<dbReference type="CDD" id="cd12680">
    <property type="entry name" value="RRM_THOC4"/>
    <property type="match status" value="1"/>
</dbReference>
<organism evidence="5 6">
    <name type="scientific">Mucuna pruriens</name>
    <name type="common">Velvet bean</name>
    <name type="synonym">Dolichos pruriens</name>
    <dbReference type="NCBI Taxonomy" id="157652"/>
    <lineage>
        <taxon>Eukaryota</taxon>
        <taxon>Viridiplantae</taxon>
        <taxon>Streptophyta</taxon>
        <taxon>Embryophyta</taxon>
        <taxon>Tracheophyta</taxon>
        <taxon>Spermatophyta</taxon>
        <taxon>Magnoliopsida</taxon>
        <taxon>eudicotyledons</taxon>
        <taxon>Gunneridae</taxon>
        <taxon>Pentapetalae</taxon>
        <taxon>rosids</taxon>
        <taxon>fabids</taxon>
        <taxon>Fabales</taxon>
        <taxon>Fabaceae</taxon>
        <taxon>Papilionoideae</taxon>
        <taxon>50 kb inversion clade</taxon>
        <taxon>NPAAA clade</taxon>
        <taxon>indigoferoid/millettioid clade</taxon>
        <taxon>Phaseoleae</taxon>
        <taxon>Mucuna</taxon>
    </lineage>
</organism>
<feature type="non-terminal residue" evidence="5">
    <location>
        <position position="1"/>
    </location>
</feature>
<dbReference type="AlphaFoldDB" id="A0A371FP13"/>
<keyword evidence="1 2" id="KW-0694">RNA-binding</keyword>
<name>A0A371FP13_MUCPR</name>